<feature type="region of interest" description="Disordered" evidence="1">
    <location>
        <begin position="29"/>
        <end position="81"/>
    </location>
</feature>
<name>A0AB34KSV1_9PEZI</name>
<dbReference type="AlphaFoldDB" id="A0AB34KSV1"/>
<evidence type="ECO:0000313" key="2">
    <source>
        <dbReference type="EMBL" id="KAL1588173.1"/>
    </source>
</evidence>
<dbReference type="GeneID" id="96004585"/>
<protein>
    <submittedName>
        <fullName evidence="2">Uncharacterized protein</fullName>
    </submittedName>
</protein>
<dbReference type="EMBL" id="JAAQHG020000008">
    <property type="protein sequence ID" value="KAL1588173.1"/>
    <property type="molecule type" value="Genomic_DNA"/>
</dbReference>
<feature type="compositionally biased region" description="Low complexity" evidence="1">
    <location>
        <begin position="36"/>
        <end position="66"/>
    </location>
</feature>
<organism evidence="2 3">
    <name type="scientific">Cladosporium halotolerans</name>
    <dbReference type="NCBI Taxonomy" id="1052096"/>
    <lineage>
        <taxon>Eukaryota</taxon>
        <taxon>Fungi</taxon>
        <taxon>Dikarya</taxon>
        <taxon>Ascomycota</taxon>
        <taxon>Pezizomycotina</taxon>
        <taxon>Dothideomycetes</taxon>
        <taxon>Dothideomycetidae</taxon>
        <taxon>Cladosporiales</taxon>
        <taxon>Cladosporiaceae</taxon>
        <taxon>Cladosporium</taxon>
    </lineage>
</organism>
<reference evidence="2 3" key="1">
    <citation type="journal article" date="2020" name="Microbiol. Resour. Announc.">
        <title>Draft Genome Sequence of a Cladosporium Species Isolated from the Mesophotic Ascidian Didemnum maculosum.</title>
        <authorList>
            <person name="Gioti A."/>
            <person name="Siaperas R."/>
            <person name="Nikolaivits E."/>
            <person name="Le Goff G."/>
            <person name="Ouazzani J."/>
            <person name="Kotoulas G."/>
            <person name="Topakas E."/>
        </authorList>
    </citation>
    <scope>NUCLEOTIDE SEQUENCE [LARGE SCALE GENOMIC DNA]</scope>
    <source>
        <strain evidence="2 3">TM138-S3</strain>
    </source>
</reference>
<gene>
    <name evidence="2" type="ORF">WHR41_03141</name>
</gene>
<feature type="compositionally biased region" description="Basic residues" evidence="1">
    <location>
        <begin position="69"/>
        <end position="81"/>
    </location>
</feature>
<dbReference type="RefSeq" id="XP_069231278.1">
    <property type="nucleotide sequence ID" value="XM_069371747.1"/>
</dbReference>
<evidence type="ECO:0000313" key="3">
    <source>
        <dbReference type="Proteomes" id="UP000803884"/>
    </source>
</evidence>
<sequence>MSSSKFVEILDTCDTPYSNANVSLEATIDETRRRSASSGSISTASDSSQSSSGRPSSPSSQTTATPVKTRLRAFSLRKNKA</sequence>
<keyword evidence="3" id="KW-1185">Reference proteome</keyword>
<accession>A0AB34KSV1</accession>
<proteinExistence type="predicted"/>
<comment type="caution">
    <text evidence="2">The sequence shown here is derived from an EMBL/GenBank/DDBJ whole genome shotgun (WGS) entry which is preliminary data.</text>
</comment>
<dbReference type="Proteomes" id="UP000803884">
    <property type="component" value="Unassembled WGS sequence"/>
</dbReference>
<evidence type="ECO:0000256" key="1">
    <source>
        <dbReference type="SAM" id="MobiDB-lite"/>
    </source>
</evidence>